<organism evidence="1 2">
    <name type="scientific">Austropuccinia psidii MF-1</name>
    <dbReference type="NCBI Taxonomy" id="1389203"/>
    <lineage>
        <taxon>Eukaryota</taxon>
        <taxon>Fungi</taxon>
        <taxon>Dikarya</taxon>
        <taxon>Basidiomycota</taxon>
        <taxon>Pucciniomycotina</taxon>
        <taxon>Pucciniomycetes</taxon>
        <taxon>Pucciniales</taxon>
        <taxon>Sphaerophragmiaceae</taxon>
        <taxon>Austropuccinia</taxon>
    </lineage>
</organism>
<reference evidence="1" key="1">
    <citation type="submission" date="2021-03" db="EMBL/GenBank/DDBJ databases">
        <title>Draft genome sequence of rust myrtle Austropuccinia psidii MF-1, a brazilian biotype.</title>
        <authorList>
            <person name="Quecine M.C."/>
            <person name="Pachon D.M.R."/>
            <person name="Bonatelli M.L."/>
            <person name="Correr F.H."/>
            <person name="Franceschini L.M."/>
            <person name="Leite T.F."/>
            <person name="Margarido G.R.A."/>
            <person name="Almeida C.A."/>
            <person name="Ferrarezi J.A."/>
            <person name="Labate C.A."/>
        </authorList>
    </citation>
    <scope>NUCLEOTIDE SEQUENCE</scope>
    <source>
        <strain evidence="1">MF-1</strain>
    </source>
</reference>
<dbReference type="EMBL" id="AVOT02083844">
    <property type="protein sequence ID" value="MBW0569133.1"/>
    <property type="molecule type" value="Genomic_DNA"/>
</dbReference>
<evidence type="ECO:0000313" key="2">
    <source>
        <dbReference type="Proteomes" id="UP000765509"/>
    </source>
</evidence>
<comment type="caution">
    <text evidence="1">The sequence shown here is derived from an EMBL/GenBank/DDBJ whole genome shotgun (WGS) entry which is preliminary data.</text>
</comment>
<gene>
    <name evidence="1" type="ORF">O181_108848</name>
</gene>
<accession>A0A9Q3PP89</accession>
<dbReference type="Proteomes" id="UP000765509">
    <property type="component" value="Unassembled WGS sequence"/>
</dbReference>
<name>A0A9Q3PP89_9BASI</name>
<sequence>MELLLLEVEVTTPSNEMDMDQDIQVINPKDINVSLEERNKWRIPDVPPVIKGKSGDIPVSVQELVYGGKLAGVETSSKHFYRKN</sequence>
<evidence type="ECO:0000313" key="1">
    <source>
        <dbReference type="EMBL" id="MBW0569133.1"/>
    </source>
</evidence>
<proteinExistence type="predicted"/>
<protein>
    <submittedName>
        <fullName evidence="1">Uncharacterized protein</fullName>
    </submittedName>
</protein>
<keyword evidence="2" id="KW-1185">Reference proteome</keyword>
<dbReference type="AlphaFoldDB" id="A0A9Q3PP89"/>